<gene>
    <name evidence="3" type="ORF">SAMN05421790_10798</name>
</gene>
<keyword evidence="2" id="KW-1133">Transmembrane helix</keyword>
<keyword evidence="2" id="KW-0472">Membrane</keyword>
<accession>A0A1N7MWR6</accession>
<proteinExistence type="predicted"/>
<evidence type="ECO:0000256" key="2">
    <source>
        <dbReference type="SAM" id="Phobius"/>
    </source>
</evidence>
<dbReference type="OrthoDB" id="6450827at2"/>
<dbReference type="RefSeq" id="WP_076525316.1">
    <property type="nucleotide sequence ID" value="NZ_CP048103.1"/>
</dbReference>
<keyword evidence="2" id="KW-0812">Transmembrane</keyword>
<dbReference type="Proteomes" id="UP000186795">
    <property type="component" value="Unassembled WGS sequence"/>
</dbReference>
<evidence type="ECO:0008006" key="5">
    <source>
        <dbReference type="Google" id="ProtNLM"/>
    </source>
</evidence>
<dbReference type="SUPFAM" id="SSF53474">
    <property type="entry name" value="alpha/beta-Hydrolases"/>
    <property type="match status" value="1"/>
</dbReference>
<dbReference type="Gene3D" id="3.40.50.1820">
    <property type="entry name" value="alpha/beta hydrolase"/>
    <property type="match status" value="1"/>
</dbReference>
<protein>
    <recommendedName>
        <fullName evidence="5">DUF2974 domain-containing protein</fullName>
    </recommendedName>
</protein>
<organism evidence="3 4">
    <name type="scientific">Kroppenstedtia eburnea</name>
    <dbReference type="NCBI Taxonomy" id="714067"/>
    <lineage>
        <taxon>Bacteria</taxon>
        <taxon>Bacillati</taxon>
        <taxon>Bacillota</taxon>
        <taxon>Bacilli</taxon>
        <taxon>Bacillales</taxon>
        <taxon>Thermoactinomycetaceae</taxon>
        <taxon>Kroppenstedtia</taxon>
    </lineage>
</organism>
<sequence length="367" mass="40084">MKKRKQAESMPIFNRKGSSAVEYIIILVGILAVALIMYTFMAHDGQSLLKEKIMAIIDGDVSSHGQPAKDRRNSGGSSVDNEAPSKPPKRKQAKTVSDVRTTDEQLKDLAALAYNEPASITAEDADKILGKGNSEIIDSEDLPNGFQAVAIKNNETGEIIISFRGSDTEDYGIDWYGQNLSIYMQAKGVQVDSAKAFVERVKNSKKAKDSSIVLTGHSLGGFHAQNMARQYGFPAVTFNAPGLKPHPLNHAGSPKILWDMGRSIINPNMHIGDDIGNMFGSHDDQVVNYVNKRDAVGNYGIHYGKVVVIDPGGKTPKERNDYLHPIKDHELMVAGKAVEGQVRGGFKHNHSLKSFKGQFKDNGNIGR</sequence>
<evidence type="ECO:0000313" key="3">
    <source>
        <dbReference type="EMBL" id="SIS90458.1"/>
    </source>
</evidence>
<dbReference type="EMBL" id="FTOD01000007">
    <property type="protein sequence ID" value="SIS90458.1"/>
    <property type="molecule type" value="Genomic_DNA"/>
</dbReference>
<keyword evidence="4" id="KW-1185">Reference proteome</keyword>
<evidence type="ECO:0000256" key="1">
    <source>
        <dbReference type="SAM" id="MobiDB-lite"/>
    </source>
</evidence>
<dbReference type="AlphaFoldDB" id="A0A1N7MWR6"/>
<feature type="transmembrane region" description="Helical" evidence="2">
    <location>
        <begin position="20"/>
        <end position="41"/>
    </location>
</feature>
<reference evidence="4" key="1">
    <citation type="submission" date="2017-01" db="EMBL/GenBank/DDBJ databases">
        <authorList>
            <person name="Varghese N."/>
            <person name="Submissions S."/>
        </authorList>
    </citation>
    <scope>NUCLEOTIDE SEQUENCE [LARGE SCALE GENOMIC DNA]</scope>
    <source>
        <strain evidence="4">DSM 45196</strain>
    </source>
</reference>
<feature type="region of interest" description="Disordered" evidence="1">
    <location>
        <begin position="61"/>
        <end position="100"/>
    </location>
</feature>
<evidence type="ECO:0000313" key="4">
    <source>
        <dbReference type="Proteomes" id="UP000186795"/>
    </source>
</evidence>
<dbReference type="InterPro" id="IPR029058">
    <property type="entry name" value="AB_hydrolase_fold"/>
</dbReference>
<dbReference type="Pfam" id="PF26363">
    <property type="entry name" value="Phospholipase-like"/>
    <property type="match status" value="1"/>
</dbReference>
<name>A0A1N7MWR6_9BACL</name>